<reference evidence="2 3" key="1">
    <citation type="submission" date="2024-07" db="EMBL/GenBank/DDBJ databases">
        <title>Chromosome-level genome assembly of the water stick insect Ranatra chinensis (Heteroptera: Nepidae).</title>
        <authorList>
            <person name="Liu X."/>
        </authorList>
    </citation>
    <scope>NUCLEOTIDE SEQUENCE [LARGE SCALE GENOMIC DNA]</scope>
    <source>
        <strain evidence="2">Cailab_2021Rc</strain>
        <tissue evidence="2">Muscle</tissue>
    </source>
</reference>
<comment type="caution">
    <text evidence="2">The sequence shown here is derived from an EMBL/GenBank/DDBJ whole genome shotgun (WGS) entry which is preliminary data.</text>
</comment>
<feature type="domain" description="General transcription factor 3C polypeptide 1 winged-helix" evidence="1">
    <location>
        <begin position="9"/>
        <end position="65"/>
    </location>
</feature>
<gene>
    <name evidence="2" type="ORF">AAG570_010274</name>
</gene>
<dbReference type="PANTHER" id="PTHR15180:SF1">
    <property type="entry name" value="GENERAL TRANSCRIPTION FACTOR 3C POLYPEPTIDE 1"/>
    <property type="match status" value="1"/>
</dbReference>
<organism evidence="2 3">
    <name type="scientific">Ranatra chinensis</name>
    <dbReference type="NCBI Taxonomy" id="642074"/>
    <lineage>
        <taxon>Eukaryota</taxon>
        <taxon>Metazoa</taxon>
        <taxon>Ecdysozoa</taxon>
        <taxon>Arthropoda</taxon>
        <taxon>Hexapoda</taxon>
        <taxon>Insecta</taxon>
        <taxon>Pterygota</taxon>
        <taxon>Neoptera</taxon>
        <taxon>Paraneoptera</taxon>
        <taxon>Hemiptera</taxon>
        <taxon>Heteroptera</taxon>
        <taxon>Panheteroptera</taxon>
        <taxon>Nepomorpha</taxon>
        <taxon>Nepidae</taxon>
        <taxon>Ranatrinae</taxon>
        <taxon>Ranatra</taxon>
    </lineage>
</organism>
<evidence type="ECO:0000313" key="3">
    <source>
        <dbReference type="Proteomes" id="UP001558652"/>
    </source>
</evidence>
<accession>A0ABD0YM24</accession>
<dbReference type="InterPro" id="IPR044210">
    <property type="entry name" value="Tfc3-like"/>
</dbReference>
<name>A0ABD0YM24_9HEMI</name>
<dbReference type="PANTHER" id="PTHR15180">
    <property type="entry name" value="GENERAL TRANSCRIPTION FACTOR 3C POLYPEPTIDE 1"/>
    <property type="match status" value="1"/>
</dbReference>
<dbReference type="InterPro" id="IPR056428">
    <property type="entry name" value="WH_GTF3C1"/>
</dbReference>
<dbReference type="AlphaFoldDB" id="A0ABD0YM24"/>
<protein>
    <recommendedName>
        <fullName evidence="1">General transcription factor 3C polypeptide 1 winged-helix domain-containing protein</fullName>
    </recommendedName>
</protein>
<sequence>MIHRNCNYVSDILEEIALEGLDGITINALWARLNDRPNFVLKPIDDETKSFLWRAIRRLASVNFYLLLEPRKPLVIFNRFTYVDACGNFYEPVSCGFNNLFKCSRTISI</sequence>
<dbReference type="Proteomes" id="UP001558652">
    <property type="component" value="Unassembled WGS sequence"/>
</dbReference>
<dbReference type="Pfam" id="PF23704">
    <property type="entry name" value="WHD_GTF3C1_N"/>
    <property type="match status" value="1"/>
</dbReference>
<keyword evidence="3" id="KW-1185">Reference proteome</keyword>
<evidence type="ECO:0000259" key="1">
    <source>
        <dbReference type="Pfam" id="PF23704"/>
    </source>
</evidence>
<evidence type="ECO:0000313" key="2">
    <source>
        <dbReference type="EMBL" id="KAL1132318.1"/>
    </source>
</evidence>
<proteinExistence type="predicted"/>
<dbReference type="EMBL" id="JBFDAA010000005">
    <property type="protein sequence ID" value="KAL1132318.1"/>
    <property type="molecule type" value="Genomic_DNA"/>
</dbReference>